<dbReference type="Gene3D" id="3.40.50.2300">
    <property type="match status" value="2"/>
</dbReference>
<reference evidence="2 3" key="1">
    <citation type="submission" date="2017-04" db="EMBL/GenBank/DDBJ databases">
        <title>Monoglobus pectinilyticus 14 draft genome.</title>
        <authorList>
            <person name="Kim C."/>
            <person name="Rosendale D.I."/>
            <person name="Kelly W.J."/>
            <person name="Tannock G.W."/>
            <person name="Patchett M.L."/>
            <person name="Jordens J.Z."/>
        </authorList>
    </citation>
    <scope>NUCLEOTIDE SEQUENCE [LARGE SCALE GENOMIC DNA]</scope>
    <source>
        <strain evidence="2 3">14</strain>
    </source>
</reference>
<dbReference type="OrthoDB" id="9776955at2"/>
<protein>
    <submittedName>
        <fullName evidence="2">ABC transporter substrate-binding protein</fullName>
    </submittedName>
</protein>
<proteinExistence type="predicted"/>
<dbReference type="PANTHER" id="PTHR35271">
    <property type="entry name" value="ABC TRANSPORTER, SUBSTRATE-BINDING LIPOPROTEIN-RELATED"/>
    <property type="match status" value="1"/>
</dbReference>
<dbReference type="RefSeq" id="WP_102364637.1">
    <property type="nucleotide sequence ID" value="NZ_CP020991.1"/>
</dbReference>
<dbReference type="CDD" id="cd06325">
    <property type="entry name" value="PBP1_ABC_unchar_transporter"/>
    <property type="match status" value="1"/>
</dbReference>
<dbReference type="KEGG" id="mpec:B9O19_00100"/>
<evidence type="ECO:0000313" key="2">
    <source>
        <dbReference type="EMBL" id="AUO18285.1"/>
    </source>
</evidence>
<evidence type="ECO:0000256" key="1">
    <source>
        <dbReference type="SAM" id="SignalP"/>
    </source>
</evidence>
<gene>
    <name evidence="2" type="ORF">B9O19_00100</name>
</gene>
<organism evidence="2 3">
    <name type="scientific">Monoglobus pectinilyticus</name>
    <dbReference type="NCBI Taxonomy" id="1981510"/>
    <lineage>
        <taxon>Bacteria</taxon>
        <taxon>Bacillati</taxon>
        <taxon>Bacillota</taxon>
        <taxon>Clostridia</taxon>
        <taxon>Monoglobales</taxon>
        <taxon>Monoglobaceae</taxon>
        <taxon>Monoglobus</taxon>
    </lineage>
</organism>
<sequence>MNSKKFILSALIISILLITGCSNFGGNDLKKQQSDKYKIGIVQYADHTTLEDCKTGFIEGLANEGFVSGDNLEIIQKSAQGDSSLNTQIVQNFVNSKVNLVFGIATPSAMTSYNYCYENKIPVVFGAVSDPVKANLAKSETEPMDGITGVSDQPPVEKQLELIRKILPDAKKIGIIYTTNESNSQSTLNIYKEKASEFGFEIIEKGISNASEISQAIDIVLGQADCISNLTDNIVVNNLPVMLEKANAANIPIFGSESRQVTGGCLASAGVDYIELGKKAGIMASKILKGEEISTIPYEVINQSEIAVNEETAANLNIVIPDDILKNAEKK</sequence>
<dbReference type="InterPro" id="IPR007487">
    <property type="entry name" value="ABC_transpt-TYRBP-like"/>
</dbReference>
<dbReference type="InterPro" id="IPR028082">
    <property type="entry name" value="Peripla_BP_I"/>
</dbReference>
<dbReference type="AlphaFoldDB" id="A0A2K9NZ14"/>
<feature type="chain" id="PRO_5038861659" evidence="1">
    <location>
        <begin position="25"/>
        <end position="331"/>
    </location>
</feature>
<dbReference type="EMBL" id="CP020991">
    <property type="protein sequence ID" value="AUO18285.1"/>
    <property type="molecule type" value="Genomic_DNA"/>
</dbReference>
<dbReference type="GeneID" id="98061533"/>
<accession>A0A2K9NZ14</accession>
<dbReference type="Pfam" id="PF04392">
    <property type="entry name" value="ABC_sub_bind"/>
    <property type="match status" value="1"/>
</dbReference>
<feature type="signal peptide" evidence="1">
    <location>
        <begin position="1"/>
        <end position="24"/>
    </location>
</feature>
<name>A0A2K9NZ14_9FIRM</name>
<evidence type="ECO:0000313" key="3">
    <source>
        <dbReference type="Proteomes" id="UP000235589"/>
    </source>
</evidence>
<dbReference type="Proteomes" id="UP000235589">
    <property type="component" value="Chromosome"/>
</dbReference>
<keyword evidence="1" id="KW-0732">Signal</keyword>
<dbReference type="SUPFAM" id="SSF53822">
    <property type="entry name" value="Periplasmic binding protein-like I"/>
    <property type="match status" value="1"/>
</dbReference>
<keyword evidence="3" id="KW-1185">Reference proteome</keyword>
<dbReference type="PROSITE" id="PS51257">
    <property type="entry name" value="PROKAR_LIPOPROTEIN"/>
    <property type="match status" value="1"/>
</dbReference>
<dbReference type="PANTHER" id="PTHR35271:SF1">
    <property type="entry name" value="ABC TRANSPORTER, SUBSTRATE-BINDING LIPOPROTEIN"/>
    <property type="match status" value="1"/>
</dbReference>